<evidence type="ECO:0000313" key="2">
    <source>
        <dbReference type="EMBL" id="MBE9116862.1"/>
    </source>
</evidence>
<sequence length="703" mass="80750">MTILIRYMWGALFGFVFTAAIVQILIGLSAGQSDFIHPHILESEYMKDYIIIDWQEKYERLLYLMGLLICPLFSYLLRSKVAKIPVVLLVASIVIGILCLNLVCEKMFAGDTTYISVWFVLLFTIIVSPLLTKNLDLKSKKTTSNISADSKNSPFDKQRKIRNYILSALLYFMILLFSLYPISIKYFSVSVASSSHVASFILSPSLYYLSPGATPTIDFESHYGVGHAWLFSNFLSNSLESSSYNLIIFFVACLFFFYATVLFILFDLLESPWYALISGLIILVFGFDNFSFGLPSNLPIRFPFIFIFIWLIVRATISRKKIVWGCSAGVATSISLIWQTDIGLYTLATGIIFLLLGTLKNRKLLKIFFVYLCSFITSFFFVIWIMLGKDAISILFLKRLAEPLLLYGNGFGGVLLNWQPGWWYLYNFIFPLIGFASIAWASTKGSKQNLHSIQVQNLKKTKMYLLALSLLGLFMLTKWVNRSIDVLWWLNGQALLIAILWWLREIFFDLSSRFYSLLRSYEVVLSLNWVRTICILVIAIPLVVIITYDPIKDFPGGSISPVIRAYKSFKVHPNLISYKDLPYNETQHRPVIASNTDFIKNNIQEGEQITLISTSDWVYLTDAKLPPKLHYMPLYLTHSKVLLERNLQSLQSSSQIFVELDTIDSLEFQKNPKLYASTKQLIDRCFEKEKSNQNWTIYRNICN</sequence>
<feature type="transmembrane region" description="Helical" evidence="1">
    <location>
        <begin position="344"/>
        <end position="361"/>
    </location>
</feature>
<dbReference type="RefSeq" id="WP_194029954.1">
    <property type="nucleotide sequence ID" value="NZ_JADEWZ010000018.1"/>
</dbReference>
<feature type="transmembrane region" description="Helical" evidence="1">
    <location>
        <begin position="486"/>
        <end position="503"/>
    </location>
</feature>
<feature type="transmembrane region" description="Helical" evidence="1">
    <location>
        <begin position="61"/>
        <end position="77"/>
    </location>
</feature>
<feature type="transmembrane region" description="Helical" evidence="1">
    <location>
        <begin position="84"/>
        <end position="103"/>
    </location>
</feature>
<keyword evidence="1" id="KW-0472">Membrane</keyword>
<gene>
    <name evidence="2" type="ORF">IQ249_13225</name>
</gene>
<feature type="transmembrane region" description="Helical" evidence="1">
    <location>
        <begin position="164"/>
        <end position="184"/>
    </location>
</feature>
<dbReference type="Proteomes" id="UP000654482">
    <property type="component" value="Unassembled WGS sequence"/>
</dbReference>
<feature type="transmembrane region" description="Helical" evidence="1">
    <location>
        <begin position="298"/>
        <end position="315"/>
    </location>
</feature>
<reference evidence="2" key="1">
    <citation type="submission" date="2020-10" db="EMBL/GenBank/DDBJ databases">
        <authorList>
            <person name="Castelo-Branco R."/>
            <person name="Eusebio N."/>
            <person name="Adriana R."/>
            <person name="Vieira A."/>
            <person name="Brugerolle De Fraissinette N."/>
            <person name="Rezende De Castro R."/>
            <person name="Schneider M.P."/>
            <person name="Vasconcelos V."/>
            <person name="Leao P.N."/>
        </authorList>
    </citation>
    <scope>NUCLEOTIDE SEQUENCE</scope>
    <source>
        <strain evidence="2">LEGE 07157</strain>
    </source>
</reference>
<proteinExistence type="predicted"/>
<comment type="caution">
    <text evidence="2">The sequence shown here is derived from an EMBL/GenBank/DDBJ whole genome shotgun (WGS) entry which is preliminary data.</text>
</comment>
<keyword evidence="1" id="KW-0812">Transmembrane</keyword>
<keyword evidence="1" id="KW-1133">Transmembrane helix</keyword>
<protein>
    <submittedName>
        <fullName evidence="2">Uncharacterized protein</fullName>
    </submittedName>
</protein>
<feature type="transmembrane region" description="Helical" evidence="1">
    <location>
        <begin position="423"/>
        <end position="442"/>
    </location>
</feature>
<feature type="transmembrane region" description="Helical" evidence="1">
    <location>
        <begin position="273"/>
        <end position="292"/>
    </location>
</feature>
<name>A0A8J7DXA9_9CYAN</name>
<feature type="transmembrane region" description="Helical" evidence="1">
    <location>
        <begin position="463"/>
        <end position="480"/>
    </location>
</feature>
<dbReference type="EMBL" id="JADEWZ010000018">
    <property type="protein sequence ID" value="MBE9116862.1"/>
    <property type="molecule type" value="Genomic_DNA"/>
</dbReference>
<dbReference type="AlphaFoldDB" id="A0A8J7DXA9"/>
<feature type="transmembrane region" description="Helical" evidence="1">
    <location>
        <begin position="368"/>
        <end position="387"/>
    </location>
</feature>
<evidence type="ECO:0000256" key="1">
    <source>
        <dbReference type="SAM" id="Phobius"/>
    </source>
</evidence>
<evidence type="ECO:0000313" key="3">
    <source>
        <dbReference type="Proteomes" id="UP000654482"/>
    </source>
</evidence>
<feature type="transmembrane region" description="Helical" evidence="1">
    <location>
        <begin position="115"/>
        <end position="132"/>
    </location>
</feature>
<organism evidence="2 3">
    <name type="scientific">Lusitaniella coriacea LEGE 07157</name>
    <dbReference type="NCBI Taxonomy" id="945747"/>
    <lineage>
        <taxon>Bacteria</taxon>
        <taxon>Bacillati</taxon>
        <taxon>Cyanobacteriota</taxon>
        <taxon>Cyanophyceae</taxon>
        <taxon>Spirulinales</taxon>
        <taxon>Lusitaniellaceae</taxon>
        <taxon>Lusitaniella</taxon>
    </lineage>
</organism>
<keyword evidence="3" id="KW-1185">Reference proteome</keyword>
<feature type="transmembrane region" description="Helical" evidence="1">
    <location>
        <begin position="7"/>
        <end position="28"/>
    </location>
</feature>
<feature type="transmembrane region" description="Helical" evidence="1">
    <location>
        <begin position="322"/>
        <end position="338"/>
    </location>
</feature>
<feature type="transmembrane region" description="Helical" evidence="1">
    <location>
        <begin position="523"/>
        <end position="548"/>
    </location>
</feature>
<feature type="transmembrane region" description="Helical" evidence="1">
    <location>
        <begin position="244"/>
        <end position="266"/>
    </location>
</feature>
<accession>A0A8J7DXA9</accession>